<evidence type="ECO:0000313" key="2">
    <source>
        <dbReference type="EMBL" id="SCY67503.1"/>
    </source>
</evidence>
<keyword evidence="1" id="KW-0812">Transmembrane</keyword>
<dbReference type="Proteomes" id="UP000199354">
    <property type="component" value="Unassembled WGS sequence"/>
</dbReference>
<feature type="transmembrane region" description="Helical" evidence="1">
    <location>
        <begin position="34"/>
        <end position="55"/>
    </location>
</feature>
<accession>A0A1G5HUR3</accession>
<name>A0A1G5HUR3_9FLAO</name>
<dbReference type="RefSeq" id="WP_091142835.1">
    <property type="nucleotide sequence ID" value="NZ_FMVF01000008.1"/>
</dbReference>
<organism evidence="2 3">
    <name type="scientific">Flavobacterium caeni</name>
    <dbReference type="NCBI Taxonomy" id="490189"/>
    <lineage>
        <taxon>Bacteria</taxon>
        <taxon>Pseudomonadati</taxon>
        <taxon>Bacteroidota</taxon>
        <taxon>Flavobacteriia</taxon>
        <taxon>Flavobacteriales</taxon>
        <taxon>Flavobacteriaceae</taxon>
        <taxon>Flavobacterium</taxon>
    </lineage>
</organism>
<sequence>MKNKRLIGIISAVGILLLVPFVAMQCSDEVQWSAFDFIIAGALLLTTGFACEWILRTVKTTQNRILLCGFALLLLALIWIELAVGIFGTRWAGS</sequence>
<dbReference type="AlphaFoldDB" id="A0A1G5HUR3"/>
<dbReference type="STRING" id="490189.SAMN02927903_02018"/>
<evidence type="ECO:0000313" key="3">
    <source>
        <dbReference type="Proteomes" id="UP000199354"/>
    </source>
</evidence>
<gene>
    <name evidence="2" type="ORF">SAMN02927903_02018</name>
</gene>
<feature type="transmembrane region" description="Helical" evidence="1">
    <location>
        <begin position="67"/>
        <end position="88"/>
    </location>
</feature>
<evidence type="ECO:0000256" key="1">
    <source>
        <dbReference type="SAM" id="Phobius"/>
    </source>
</evidence>
<proteinExistence type="predicted"/>
<dbReference type="EMBL" id="FMVF01000008">
    <property type="protein sequence ID" value="SCY67503.1"/>
    <property type="molecule type" value="Genomic_DNA"/>
</dbReference>
<dbReference type="OrthoDB" id="9813621at2"/>
<reference evidence="2 3" key="1">
    <citation type="submission" date="2016-10" db="EMBL/GenBank/DDBJ databases">
        <authorList>
            <person name="de Groot N.N."/>
        </authorList>
    </citation>
    <scope>NUCLEOTIDE SEQUENCE [LARGE SCALE GENOMIC DNA]</scope>
    <source>
        <strain evidence="2 3">CGMCC 1.7031</strain>
    </source>
</reference>
<keyword evidence="1" id="KW-0472">Membrane</keyword>
<keyword evidence="1" id="KW-1133">Transmembrane helix</keyword>
<keyword evidence="3" id="KW-1185">Reference proteome</keyword>
<protein>
    <submittedName>
        <fullName evidence="2">Uncharacterized protein</fullName>
    </submittedName>
</protein>